<feature type="compositionally biased region" description="Pro residues" evidence="8">
    <location>
        <begin position="328"/>
        <end position="337"/>
    </location>
</feature>
<evidence type="ECO:0000313" key="11">
    <source>
        <dbReference type="Proteomes" id="UP000006718"/>
    </source>
</evidence>
<feature type="region of interest" description="Disordered" evidence="8">
    <location>
        <begin position="915"/>
        <end position="968"/>
    </location>
</feature>
<dbReference type="InterPro" id="IPR003034">
    <property type="entry name" value="SAP_dom"/>
</dbReference>
<accession>A0A1D5RFM7</accession>
<dbReference type="SMART" id="SM00707">
    <property type="entry name" value="RPEL"/>
    <property type="match status" value="3"/>
</dbReference>
<dbReference type="GO" id="GO:0005829">
    <property type="term" value="C:cytosol"/>
    <property type="evidence" value="ECO:0007669"/>
    <property type="project" value="Ensembl"/>
</dbReference>
<feature type="region of interest" description="Disordered" evidence="8">
    <location>
        <begin position="826"/>
        <end position="898"/>
    </location>
</feature>
<dbReference type="PANTHER" id="PTHR22793">
    <property type="entry name" value="MYOCARDIN-RELATED TRANSCRIPTION FACTOR-RELATED"/>
    <property type="match status" value="1"/>
</dbReference>
<organism evidence="10 11">
    <name type="scientific">Macaca mulatta</name>
    <name type="common">Rhesus macaque</name>
    <dbReference type="NCBI Taxonomy" id="9544"/>
    <lineage>
        <taxon>Eukaryota</taxon>
        <taxon>Metazoa</taxon>
        <taxon>Chordata</taxon>
        <taxon>Craniata</taxon>
        <taxon>Vertebrata</taxon>
        <taxon>Euteleostomi</taxon>
        <taxon>Mammalia</taxon>
        <taxon>Eutheria</taxon>
        <taxon>Euarchontoglires</taxon>
        <taxon>Primates</taxon>
        <taxon>Haplorrhini</taxon>
        <taxon>Catarrhini</taxon>
        <taxon>Cercopithecidae</taxon>
        <taxon>Cercopithecinae</taxon>
        <taxon>Macaca</taxon>
    </lineage>
</organism>
<keyword evidence="3" id="KW-0805">Transcription regulation</keyword>
<dbReference type="InParanoid" id="A0A1D5RFM7"/>
<feature type="compositionally biased region" description="Polar residues" evidence="8">
    <location>
        <begin position="729"/>
        <end position="740"/>
    </location>
</feature>
<keyword evidence="4" id="KW-0175">Coiled coil</keyword>
<feature type="compositionally biased region" description="Low complexity" evidence="8">
    <location>
        <begin position="458"/>
        <end position="468"/>
    </location>
</feature>
<dbReference type="GO" id="GO:0051145">
    <property type="term" value="P:smooth muscle cell differentiation"/>
    <property type="evidence" value="ECO:0000318"/>
    <property type="project" value="GO_Central"/>
</dbReference>
<evidence type="ECO:0000256" key="3">
    <source>
        <dbReference type="ARBA" id="ARBA00023015"/>
    </source>
</evidence>
<dbReference type="GeneTree" id="ENSGT00950000182979"/>
<dbReference type="Gene3D" id="1.10.720.30">
    <property type="entry name" value="SAP domain"/>
    <property type="match status" value="1"/>
</dbReference>
<dbReference type="AlphaFoldDB" id="A0A1D5RFM7"/>
<feature type="compositionally biased region" description="Low complexity" evidence="8">
    <location>
        <begin position="830"/>
        <end position="855"/>
    </location>
</feature>
<keyword evidence="6" id="KW-0539">Nucleus</keyword>
<dbReference type="GO" id="GO:0030036">
    <property type="term" value="P:actin cytoskeleton organization"/>
    <property type="evidence" value="ECO:0007669"/>
    <property type="project" value="Ensembl"/>
</dbReference>
<dbReference type="FunFam" id="1.10.720.30:FF:000002">
    <property type="entry name" value="Myocardin related transcription factor A"/>
    <property type="match status" value="1"/>
</dbReference>
<keyword evidence="11" id="KW-1185">Reference proteome</keyword>
<feature type="region of interest" description="Disordered" evidence="8">
    <location>
        <begin position="705"/>
        <end position="743"/>
    </location>
</feature>
<dbReference type="ExpressionAtlas" id="A0A1D5RFM7">
    <property type="expression patterns" value="baseline"/>
</dbReference>
<evidence type="ECO:0000256" key="5">
    <source>
        <dbReference type="ARBA" id="ARBA00023163"/>
    </source>
</evidence>
<evidence type="ECO:0000313" key="10">
    <source>
        <dbReference type="Ensembl" id="ENSMMUP00000059121.2"/>
    </source>
</evidence>
<dbReference type="PROSITE" id="PS51073">
    <property type="entry name" value="RPEL"/>
    <property type="match status" value="3"/>
</dbReference>
<dbReference type="Ensembl" id="ENSMMUT00000076454.2">
    <property type="protein sequence ID" value="ENSMMUP00000059121.2"/>
    <property type="gene ID" value="ENSMMUG00000020411.4"/>
</dbReference>
<dbReference type="Bgee" id="ENSMMUG00000020411">
    <property type="expression patterns" value="Expressed in ileum and 21 other cell types or tissues"/>
</dbReference>
<evidence type="ECO:0000256" key="1">
    <source>
        <dbReference type="ARBA" id="ARBA00004123"/>
    </source>
</evidence>
<proteinExistence type="predicted"/>
<keyword evidence="5" id="KW-0804">Transcription</keyword>
<sequence length="1083" mass="115059">MSHRAWPGKPLKAKLPLESLLIGGYGWHGIEFHLSVGIVSKIAITKAKVDFSSVVCLPPSVIAVNGLDGGGAGENDDEPVLVSLSAAPSPQSEAVANELQELSLQPELTLGLHPGRNPNLPPLSERKNVLQLKLQQRRTREELVSQGIMPPLKSPAAFHEQRRSLERARTEDYLKRKIRSRPERSELVRMHILEETSAEPSLQAKQLKLKRARLADDLNEKIAQRPGPMELVEKNILPVESSLKEAIIVGQVNYPKVADSSSFDEDSSDALSPEQPASHESQGSVPSPLEARVSEPLPSATSASPTQVVSQLPMGPDSGEMLFLAEQPPLPPPPLLPPNLTNGTTVPTAKPTPTLIKQSQPKSASEKSQRSKKAKELKPKVKKLKYHQYIPPDQKQDRGAPPMDSSYAKILQQQQLFLQLQILNQQQQQHHNYQAILPAPPKSAGEALGSSGTPPVRSLSTTNSSSSSGAPGPCGLARQNSTSLTGKPGALPANLDDMKVAELKQELKLRSLPVSGTKTELIERLRAYQDQIGPVPGAPKAPATTSILHKAGEVVVAFPAARLSTGPALVAAGLAPTEVVVATVTSNGVVKFGSTGSTPPVSPTPSERSLLSTGDENSTPGDTFGEMVTSPLTQLTLQASPLQILVKEEGPRAGSCCLSPGGRAELEGRDKDQMLQEKDKQIEELTRMLRQKQQLVERLRLQLEQEKRAQQPAPTPVPTPAPLGMPVKQENSFSSCQLSRQPLGPAHPFSPSLAAPTTNHVDPCAAAPGPPSVVVKQEAVQPEPEPVPAPQLLLGPQGPGLIKGVAPPTLITDSAGTHLVLTVTNKNADSPGLSSGSPQQPSSQPGSPVPAASAQMDLEHPLQPVFGTPTSLLKKEPPGYEEAMSQQPKQQENGSSSQQMDDLFDILIQSGEISADFKEPPSLPGKEKPSPKTACGSPLAAQPSPSAELPQAAPPPPGSPSLPGRLEDFLESSTGLPLLTSGHEGPEPLSLIDDLHSQMLSSTAILDHPPSPMDTSELHFAPEPSSTMGLDLADGHLDSMDWLELSSGGPVLSLAPLSTTAPSLFSTDFLDGHDLQLHWDSCL</sequence>
<reference evidence="10" key="2">
    <citation type="submission" date="2019-01" db="EMBL/GenBank/DDBJ databases">
        <authorList>
            <person name="Graves T."/>
            <person name="Eichler E.E."/>
            <person name="Wilson R.K."/>
        </authorList>
    </citation>
    <scope>NUCLEOTIDE SEQUENCE [LARGE SCALE GENOMIC DNA]</scope>
    <source>
        <strain evidence="10">17573</strain>
    </source>
</reference>
<evidence type="ECO:0000313" key="12">
    <source>
        <dbReference type="VGNC" id="VGNC:74753"/>
    </source>
</evidence>
<feature type="compositionally biased region" description="Low complexity" evidence="8">
    <location>
        <begin position="936"/>
        <end position="951"/>
    </location>
</feature>
<dbReference type="Pfam" id="PF02037">
    <property type="entry name" value="SAP"/>
    <property type="match status" value="1"/>
</dbReference>
<feature type="region of interest" description="Disordered" evidence="8">
    <location>
        <begin position="593"/>
        <end position="620"/>
    </location>
</feature>
<feature type="repeat" description="RPEL" evidence="7">
    <location>
        <begin position="128"/>
        <end position="153"/>
    </location>
</feature>
<dbReference type="VEuPathDB" id="HostDB:ENSMMUG00000020411"/>
<dbReference type="GO" id="GO:0003700">
    <property type="term" value="F:DNA-binding transcription factor activity"/>
    <property type="evidence" value="ECO:0007669"/>
    <property type="project" value="Ensembl"/>
</dbReference>
<dbReference type="InterPro" id="IPR043451">
    <property type="entry name" value="Myocardin-like"/>
</dbReference>
<dbReference type="InterPro" id="IPR036361">
    <property type="entry name" value="SAP_dom_sf"/>
</dbReference>
<feature type="compositionally biased region" description="Pro residues" evidence="8">
    <location>
        <begin position="713"/>
        <end position="723"/>
    </location>
</feature>
<name>A0A1D5RFM7_MACMU</name>
<dbReference type="SUPFAM" id="SSF68906">
    <property type="entry name" value="SAP domain"/>
    <property type="match status" value="1"/>
</dbReference>
<dbReference type="GO" id="GO:2001234">
    <property type="term" value="P:negative regulation of apoptotic signaling pathway"/>
    <property type="evidence" value="ECO:0007669"/>
    <property type="project" value="Ensembl"/>
</dbReference>
<dbReference type="GO" id="GO:0003785">
    <property type="term" value="F:actin monomer binding"/>
    <property type="evidence" value="ECO:0007669"/>
    <property type="project" value="Ensembl"/>
</dbReference>
<gene>
    <name evidence="10 12" type="primary">MRTFA</name>
</gene>
<feature type="repeat" description="RPEL" evidence="7">
    <location>
        <begin position="172"/>
        <end position="197"/>
    </location>
</feature>
<evidence type="ECO:0000259" key="9">
    <source>
        <dbReference type="PROSITE" id="PS50800"/>
    </source>
</evidence>
<feature type="compositionally biased region" description="Polar residues" evidence="8">
    <location>
        <begin position="299"/>
        <end position="310"/>
    </location>
</feature>
<evidence type="ECO:0000256" key="6">
    <source>
        <dbReference type="ARBA" id="ARBA00023242"/>
    </source>
</evidence>
<dbReference type="FunCoup" id="A0A1D5RFM7">
    <property type="interactions" value="3411"/>
</dbReference>
<dbReference type="GO" id="GO:0005634">
    <property type="term" value="C:nucleus"/>
    <property type="evidence" value="ECO:0000318"/>
    <property type="project" value="GO_Central"/>
</dbReference>
<dbReference type="GO" id="GO:0001764">
    <property type="term" value="P:neuron migration"/>
    <property type="evidence" value="ECO:0007669"/>
    <property type="project" value="Ensembl"/>
</dbReference>
<dbReference type="GO" id="GO:0031175">
    <property type="term" value="P:neuron projection development"/>
    <property type="evidence" value="ECO:0007669"/>
    <property type="project" value="Ensembl"/>
</dbReference>
<dbReference type="GO" id="GO:0030900">
    <property type="term" value="P:forebrain development"/>
    <property type="evidence" value="ECO:0007669"/>
    <property type="project" value="Ensembl"/>
</dbReference>
<dbReference type="GO" id="GO:0003713">
    <property type="term" value="F:transcription coactivator activity"/>
    <property type="evidence" value="ECO:0000318"/>
    <property type="project" value="GO_Central"/>
</dbReference>
<dbReference type="VGNC" id="VGNC:74753">
    <property type="gene designation" value="MRTFA"/>
</dbReference>
<dbReference type="PROSITE" id="PS50800">
    <property type="entry name" value="SAP"/>
    <property type="match status" value="1"/>
</dbReference>
<dbReference type="Gene3D" id="6.10.140.2040">
    <property type="match status" value="1"/>
</dbReference>
<evidence type="ECO:0000256" key="8">
    <source>
        <dbReference type="SAM" id="MobiDB-lite"/>
    </source>
</evidence>
<evidence type="ECO:0000256" key="2">
    <source>
        <dbReference type="ARBA" id="ARBA00022737"/>
    </source>
</evidence>
<dbReference type="Pfam" id="PF02755">
    <property type="entry name" value="RPEL"/>
    <property type="match status" value="3"/>
</dbReference>
<comment type="subcellular location">
    <subcellularLocation>
        <location evidence="1">Nucleus</location>
    </subcellularLocation>
</comment>
<evidence type="ECO:0000256" key="4">
    <source>
        <dbReference type="ARBA" id="ARBA00023054"/>
    </source>
</evidence>
<evidence type="ECO:0000256" key="7">
    <source>
        <dbReference type="PROSITE-ProRule" id="PRU00401"/>
    </source>
</evidence>
<reference evidence="10" key="4">
    <citation type="submission" date="2025-09" db="UniProtKB">
        <authorList>
            <consortium name="Ensembl"/>
        </authorList>
    </citation>
    <scope>IDENTIFICATION</scope>
    <source>
        <strain evidence="10">17573</strain>
    </source>
</reference>
<feature type="compositionally biased region" description="Polar residues" evidence="8">
    <location>
        <begin position="607"/>
        <end position="620"/>
    </location>
</feature>
<dbReference type="GO" id="GO:1902895">
    <property type="term" value="P:positive regulation of miRNA transcription"/>
    <property type="evidence" value="ECO:0007669"/>
    <property type="project" value="UniProtKB-ARBA"/>
</dbReference>
<dbReference type="InterPro" id="IPR004018">
    <property type="entry name" value="RPEL_repeat"/>
</dbReference>
<feature type="region of interest" description="Disordered" evidence="8">
    <location>
        <begin position="258"/>
        <end position="404"/>
    </location>
</feature>
<feature type="compositionally biased region" description="Basic and acidic residues" evidence="8">
    <location>
        <begin position="915"/>
        <end position="930"/>
    </location>
</feature>
<dbReference type="Proteomes" id="UP000006718">
    <property type="component" value="Chromosome 10"/>
</dbReference>
<feature type="compositionally biased region" description="Polar residues" evidence="8">
    <location>
        <begin position="884"/>
        <end position="898"/>
    </location>
</feature>
<dbReference type="STRING" id="9544.ENSMMUP00000059121"/>
<keyword evidence="2" id="KW-0677">Repeat</keyword>
<reference evidence="11" key="1">
    <citation type="journal article" date="2007" name="Science">
        <title>Evolutionary and biomedical insights from the rhesus macaque genome.</title>
        <authorList>
            <person name="Gibbs R.A."/>
            <person name="Rogers J."/>
            <person name="Katze M.G."/>
            <person name="Bumgarner R."/>
            <person name="Weinstock G.M."/>
            <person name="Mardis E.R."/>
            <person name="Remington K.A."/>
            <person name="Strausberg R.L."/>
            <person name="Venter J.C."/>
            <person name="Wilson R.K."/>
            <person name="Batzer M.A."/>
            <person name="Bustamante C.D."/>
            <person name="Eichler E.E."/>
            <person name="Hahn M.W."/>
            <person name="Hardison R.C."/>
            <person name="Makova K.D."/>
            <person name="Miller W."/>
            <person name="Milosavljevic A."/>
            <person name="Palermo R.E."/>
            <person name="Siepel A."/>
            <person name="Sikela J.M."/>
            <person name="Attaway T."/>
            <person name="Bell S."/>
            <person name="Bernard K.E."/>
            <person name="Buhay C.J."/>
            <person name="Chandrabose M.N."/>
            <person name="Dao M."/>
            <person name="Davis C."/>
            <person name="Delehaunty K.D."/>
            <person name="Ding Y."/>
            <person name="Dinh H.H."/>
            <person name="Dugan-Rocha S."/>
            <person name="Fulton L.A."/>
            <person name="Gabisi R.A."/>
            <person name="Garner T.T."/>
            <person name="Godfrey J."/>
            <person name="Hawes A.C."/>
            <person name="Hernandez J."/>
            <person name="Hines S."/>
            <person name="Holder M."/>
            <person name="Hume J."/>
            <person name="Jhangiani S.N."/>
            <person name="Joshi V."/>
            <person name="Khan Z.M."/>
            <person name="Kirkness E.F."/>
            <person name="Cree A."/>
            <person name="Fowler R.G."/>
            <person name="Lee S."/>
            <person name="Lewis L.R."/>
            <person name="Li Z."/>
            <person name="Liu Y.-S."/>
            <person name="Moore S.M."/>
            <person name="Muzny D."/>
            <person name="Nazareth L.V."/>
            <person name="Ngo D.N."/>
            <person name="Okwuonu G.O."/>
            <person name="Pai G."/>
            <person name="Parker D."/>
            <person name="Paul H.A."/>
            <person name="Pfannkoch C."/>
            <person name="Pohl C.S."/>
            <person name="Rogers Y.-H.C."/>
            <person name="Ruiz S.J."/>
            <person name="Sabo A."/>
            <person name="Santibanez J."/>
            <person name="Schneider B.W."/>
            <person name="Smith S.M."/>
            <person name="Sodergren E."/>
            <person name="Svatek A.F."/>
            <person name="Utterback T.R."/>
            <person name="Vattathil S."/>
            <person name="Warren W."/>
            <person name="White C.S."/>
            <person name="Chinwalla A.T."/>
            <person name="Feng Y."/>
            <person name="Halpern A.L."/>
            <person name="Hillier L.W."/>
            <person name="Huang X."/>
            <person name="Minx P."/>
            <person name="Nelson J.O."/>
            <person name="Pepin K.H."/>
            <person name="Qin X."/>
            <person name="Sutton G.G."/>
            <person name="Venter E."/>
            <person name="Walenz B.P."/>
            <person name="Wallis J.W."/>
            <person name="Worley K.C."/>
            <person name="Yang S.-P."/>
            <person name="Jones S.M."/>
            <person name="Marra M.A."/>
            <person name="Rocchi M."/>
            <person name="Schein J.E."/>
            <person name="Baertsch R."/>
            <person name="Clarke L."/>
            <person name="Csuros M."/>
            <person name="Glasscock J."/>
            <person name="Harris R.A."/>
            <person name="Havlak P."/>
            <person name="Jackson A.R."/>
            <person name="Jiang H."/>
            <person name="Liu Y."/>
            <person name="Messina D.N."/>
            <person name="Shen Y."/>
            <person name="Song H.X.-Z."/>
            <person name="Wylie T."/>
            <person name="Zhang L."/>
            <person name="Birney E."/>
            <person name="Han K."/>
            <person name="Konkel M.K."/>
            <person name="Lee J."/>
            <person name="Smit A.F.A."/>
            <person name="Ullmer B."/>
            <person name="Wang H."/>
            <person name="Xing J."/>
            <person name="Burhans R."/>
            <person name="Cheng Z."/>
            <person name="Karro J.E."/>
            <person name="Ma J."/>
            <person name="Raney B."/>
            <person name="She X."/>
            <person name="Cox M.J."/>
            <person name="Demuth J.P."/>
            <person name="Dumas L.J."/>
            <person name="Han S.-G."/>
            <person name="Hopkins J."/>
            <person name="Karimpour-Fard A."/>
            <person name="Kim Y.H."/>
            <person name="Pollack J.R."/>
            <person name="Vinar T."/>
            <person name="Addo-Quaye C."/>
            <person name="Degenhardt J."/>
            <person name="Denby A."/>
            <person name="Hubisz M.J."/>
            <person name="Indap A."/>
            <person name="Kosiol C."/>
            <person name="Lahn B.T."/>
            <person name="Lawson H.A."/>
            <person name="Marklein A."/>
            <person name="Nielsen R."/>
            <person name="Vallender E.J."/>
            <person name="Clark A.G."/>
            <person name="Ferguson B."/>
            <person name="Hernandez R.D."/>
            <person name="Hirani K."/>
            <person name="Kehrer-Sawatzki H."/>
            <person name="Kolb J."/>
            <person name="Patil S."/>
            <person name="Pu L.-L."/>
            <person name="Ren Y."/>
            <person name="Smith D.G."/>
            <person name="Wheeler D.A."/>
            <person name="Schenck I."/>
            <person name="Ball E.V."/>
            <person name="Chen R."/>
            <person name="Cooper D.N."/>
            <person name="Giardine B."/>
            <person name="Hsu F."/>
            <person name="Kent W.J."/>
            <person name="Lesk A."/>
            <person name="Nelson D.L."/>
            <person name="O'brien W.E."/>
            <person name="Pruefer K."/>
            <person name="Stenson P.D."/>
            <person name="Wallace J.C."/>
            <person name="Ke H."/>
            <person name="Liu X.-M."/>
            <person name="Wang P."/>
            <person name="Xiang A.P."/>
            <person name="Yang F."/>
            <person name="Barber G.P."/>
            <person name="Haussler D."/>
            <person name="Karolchik D."/>
            <person name="Kern A.D."/>
            <person name="Kuhn R.M."/>
            <person name="Smith K.E."/>
            <person name="Zwieg A.S."/>
        </authorList>
    </citation>
    <scope>NUCLEOTIDE SEQUENCE [LARGE SCALE GENOMIC DNA]</scope>
    <source>
        <strain evidence="11">17573</strain>
    </source>
</reference>
<feature type="domain" description="SAP" evidence="9">
    <location>
        <begin position="495"/>
        <end position="529"/>
    </location>
</feature>
<dbReference type="PANTHER" id="PTHR22793:SF6">
    <property type="entry name" value="MYOCARDIN-RELATED TRANSCRIPTION FACTOR A"/>
    <property type="match status" value="1"/>
</dbReference>
<dbReference type="SMART" id="SM00513">
    <property type="entry name" value="SAP"/>
    <property type="match status" value="1"/>
</dbReference>
<dbReference type="GO" id="GO:0045944">
    <property type="term" value="P:positive regulation of transcription by RNA polymerase II"/>
    <property type="evidence" value="ECO:0000318"/>
    <property type="project" value="GO_Central"/>
</dbReference>
<dbReference type="Gene3D" id="6.10.150.10">
    <property type="match status" value="1"/>
</dbReference>
<dbReference type="OMA" id="NQSVRKP"/>
<dbReference type="GO" id="GO:0005654">
    <property type="term" value="C:nucleoplasm"/>
    <property type="evidence" value="ECO:0007669"/>
    <property type="project" value="Ensembl"/>
</dbReference>
<protein>
    <submittedName>
        <fullName evidence="10">Myocardin related transcription factor A</fullName>
    </submittedName>
</protein>
<dbReference type="GO" id="GO:0000976">
    <property type="term" value="F:transcription cis-regulatory region binding"/>
    <property type="evidence" value="ECO:0007669"/>
    <property type="project" value="Ensembl"/>
</dbReference>
<feature type="repeat" description="RPEL" evidence="7">
    <location>
        <begin position="216"/>
        <end position="241"/>
    </location>
</feature>
<reference evidence="10" key="3">
    <citation type="submission" date="2025-08" db="UniProtKB">
        <authorList>
            <consortium name="Ensembl"/>
        </authorList>
    </citation>
    <scope>IDENTIFICATION</scope>
    <source>
        <strain evidence="10">17573</strain>
    </source>
</reference>
<feature type="compositionally biased region" description="Basic and acidic residues" evidence="8">
    <location>
        <begin position="364"/>
        <end position="379"/>
    </location>
</feature>
<feature type="region of interest" description="Disordered" evidence="8">
    <location>
        <begin position="438"/>
        <end position="492"/>
    </location>
</feature>